<name>A0AAQ3X0C7_PASNO</name>
<evidence type="ECO:0000256" key="1">
    <source>
        <dbReference type="SAM" id="MobiDB-lite"/>
    </source>
</evidence>
<dbReference type="Proteomes" id="UP001341281">
    <property type="component" value="Chromosome 06"/>
</dbReference>
<reference evidence="2 3" key="1">
    <citation type="submission" date="2024-02" db="EMBL/GenBank/DDBJ databases">
        <title>High-quality chromosome-scale genome assembly of Pensacola bahiagrass (Paspalum notatum Flugge var. saurae).</title>
        <authorList>
            <person name="Vega J.M."/>
            <person name="Podio M."/>
            <person name="Orjuela J."/>
            <person name="Siena L.A."/>
            <person name="Pessino S.C."/>
            <person name="Combes M.C."/>
            <person name="Mariac C."/>
            <person name="Albertini E."/>
            <person name="Pupilli F."/>
            <person name="Ortiz J.P.A."/>
            <person name="Leblanc O."/>
        </authorList>
    </citation>
    <scope>NUCLEOTIDE SEQUENCE [LARGE SCALE GENOMIC DNA]</scope>
    <source>
        <strain evidence="2">R1</strain>
        <tissue evidence="2">Leaf</tissue>
    </source>
</reference>
<organism evidence="2 3">
    <name type="scientific">Paspalum notatum var. saurae</name>
    <dbReference type="NCBI Taxonomy" id="547442"/>
    <lineage>
        <taxon>Eukaryota</taxon>
        <taxon>Viridiplantae</taxon>
        <taxon>Streptophyta</taxon>
        <taxon>Embryophyta</taxon>
        <taxon>Tracheophyta</taxon>
        <taxon>Spermatophyta</taxon>
        <taxon>Magnoliopsida</taxon>
        <taxon>Liliopsida</taxon>
        <taxon>Poales</taxon>
        <taxon>Poaceae</taxon>
        <taxon>PACMAD clade</taxon>
        <taxon>Panicoideae</taxon>
        <taxon>Andropogonodae</taxon>
        <taxon>Paspaleae</taxon>
        <taxon>Paspalinae</taxon>
        <taxon>Paspalum</taxon>
    </lineage>
</organism>
<sequence length="85" mass="9602">MLTQGPLLGVMLDVHIHTFYYGLTPEAFEKVNITTGRSLLSRTWSEANKILSDICMACKGNRERKDDGAKEPEDHMAPTPTIFEY</sequence>
<dbReference type="EMBL" id="CP144750">
    <property type="protein sequence ID" value="WVZ80170.1"/>
    <property type="molecule type" value="Genomic_DNA"/>
</dbReference>
<feature type="region of interest" description="Disordered" evidence="1">
    <location>
        <begin position="62"/>
        <end position="85"/>
    </location>
</feature>
<dbReference type="AlphaFoldDB" id="A0AAQ3X0C7"/>
<accession>A0AAQ3X0C7</accession>
<gene>
    <name evidence="2" type="ORF">U9M48_027669</name>
</gene>
<feature type="compositionally biased region" description="Basic and acidic residues" evidence="1">
    <location>
        <begin position="62"/>
        <end position="76"/>
    </location>
</feature>
<evidence type="ECO:0000313" key="3">
    <source>
        <dbReference type="Proteomes" id="UP001341281"/>
    </source>
</evidence>
<protein>
    <submittedName>
        <fullName evidence="2">Uncharacterized protein</fullName>
    </submittedName>
</protein>
<evidence type="ECO:0000313" key="2">
    <source>
        <dbReference type="EMBL" id="WVZ80170.1"/>
    </source>
</evidence>
<proteinExistence type="predicted"/>
<keyword evidence="3" id="KW-1185">Reference proteome</keyword>